<accession>A0ABN5WNZ3</accession>
<sequence>MLVWVNLDQLPILLNTLNDLTSDMLQRQSDGTILIKGGWETEVVYAFPEGIAFYSSLLTSIWLWLHTISYVLMKISLSFDSGKGKLMSFFDIEGKPFKSLGIIVLILYAVLVLIIIVFGFVVGWFGSVW</sequence>
<dbReference type="Proteomes" id="UP000289555">
    <property type="component" value="Chromosome"/>
</dbReference>
<evidence type="ECO:0000313" key="2">
    <source>
        <dbReference type="EMBL" id="BBI48597.1"/>
    </source>
</evidence>
<keyword evidence="1" id="KW-0472">Membrane</keyword>
<name>A0ABN5WNZ3_9GAMM</name>
<feature type="transmembrane region" description="Helical" evidence="1">
    <location>
        <begin position="61"/>
        <end position="79"/>
    </location>
</feature>
<reference evidence="3" key="1">
    <citation type="journal article" date="2019" name="Microbiol. Resour. Announc.">
        <title>Complete Genome Sequence of Halomonas olivaria, a Moderately Halophilic Bacterium Isolated from Olive Processing Effluents, Obtained by Nanopore Sequencing.</title>
        <authorList>
            <person name="Nagata S."/>
            <person name="Ii K.M."/>
            <person name="Tsukimi T."/>
            <person name="Miura M.C."/>
            <person name="Galipon J."/>
            <person name="Arakawa K."/>
        </authorList>
    </citation>
    <scope>NUCLEOTIDE SEQUENCE [LARGE SCALE GENOMIC DNA]</scope>
    <source>
        <strain evidence="3">TYRC17</strain>
    </source>
</reference>
<evidence type="ECO:0000313" key="3">
    <source>
        <dbReference type="Proteomes" id="UP000289555"/>
    </source>
</evidence>
<evidence type="ECO:0000256" key="1">
    <source>
        <dbReference type="SAM" id="Phobius"/>
    </source>
</evidence>
<gene>
    <name evidence="2" type="ORF">HORIV_10180</name>
</gene>
<proteinExistence type="predicted"/>
<keyword evidence="1" id="KW-0812">Transmembrane</keyword>
<feature type="transmembrane region" description="Helical" evidence="1">
    <location>
        <begin position="100"/>
        <end position="125"/>
    </location>
</feature>
<protein>
    <submittedName>
        <fullName evidence="2">Uncharacterized protein</fullName>
    </submittedName>
</protein>
<organism evidence="2 3">
    <name type="scientific">Vreelandella olivaria</name>
    <dbReference type="NCBI Taxonomy" id="390919"/>
    <lineage>
        <taxon>Bacteria</taxon>
        <taxon>Pseudomonadati</taxon>
        <taxon>Pseudomonadota</taxon>
        <taxon>Gammaproteobacteria</taxon>
        <taxon>Oceanospirillales</taxon>
        <taxon>Halomonadaceae</taxon>
        <taxon>Vreelandella</taxon>
    </lineage>
</organism>
<keyword evidence="3" id="KW-1185">Reference proteome</keyword>
<keyword evidence="1" id="KW-1133">Transmembrane helix</keyword>
<dbReference type="EMBL" id="AP019416">
    <property type="protein sequence ID" value="BBI48597.1"/>
    <property type="molecule type" value="Genomic_DNA"/>
</dbReference>